<name>A0ABQ1K4I1_9FLAO</name>
<evidence type="ECO:0000256" key="1">
    <source>
        <dbReference type="SAM" id="SignalP"/>
    </source>
</evidence>
<sequence length="187" mass="21712">MRRIYTFIILILIAVNTYSQTAKPNTATIDKVKTNAGKAFIEENIIGYWKFEKLTTPEGEEINTQTITLGNSVQTRIKPNRPSLEFKKSKSARIFNLDESVDEGKWKYNEKEKVLVFIYNETQYSPPPDKMSPELLKKAKEQGLVVEYSETGWEIHKITNDTLIIISHLPHNEHEFKYNLAVYKKVE</sequence>
<feature type="signal peptide" evidence="1">
    <location>
        <begin position="1"/>
        <end position="22"/>
    </location>
</feature>
<evidence type="ECO:0000313" key="2">
    <source>
        <dbReference type="EMBL" id="GGB83792.1"/>
    </source>
</evidence>
<protein>
    <recommendedName>
        <fullName evidence="4">Lipocalin-like domain-containing protein</fullName>
    </recommendedName>
</protein>
<comment type="caution">
    <text evidence="2">The sequence shown here is derived from an EMBL/GenBank/DDBJ whole genome shotgun (WGS) entry which is preliminary data.</text>
</comment>
<keyword evidence="1" id="KW-0732">Signal</keyword>
<evidence type="ECO:0000313" key="3">
    <source>
        <dbReference type="Proteomes" id="UP000615760"/>
    </source>
</evidence>
<organism evidence="2 3">
    <name type="scientific">Flavobacterium suaedae</name>
    <dbReference type="NCBI Taxonomy" id="1767027"/>
    <lineage>
        <taxon>Bacteria</taxon>
        <taxon>Pseudomonadati</taxon>
        <taxon>Bacteroidota</taxon>
        <taxon>Flavobacteriia</taxon>
        <taxon>Flavobacteriales</taxon>
        <taxon>Flavobacteriaceae</taxon>
        <taxon>Flavobacterium</taxon>
    </lineage>
</organism>
<feature type="chain" id="PRO_5046536014" description="Lipocalin-like domain-containing protein" evidence="1">
    <location>
        <begin position="23"/>
        <end position="187"/>
    </location>
</feature>
<keyword evidence="3" id="KW-1185">Reference proteome</keyword>
<dbReference type="RefSeq" id="WP_188621629.1">
    <property type="nucleotide sequence ID" value="NZ_BMJE01000007.1"/>
</dbReference>
<evidence type="ECO:0008006" key="4">
    <source>
        <dbReference type="Google" id="ProtNLM"/>
    </source>
</evidence>
<gene>
    <name evidence="2" type="ORF">GCM10007424_24770</name>
</gene>
<dbReference type="EMBL" id="BMJE01000007">
    <property type="protein sequence ID" value="GGB83792.1"/>
    <property type="molecule type" value="Genomic_DNA"/>
</dbReference>
<accession>A0ABQ1K4I1</accession>
<reference evidence="3" key="1">
    <citation type="journal article" date="2019" name="Int. J. Syst. Evol. Microbiol.">
        <title>The Global Catalogue of Microorganisms (GCM) 10K type strain sequencing project: providing services to taxonomists for standard genome sequencing and annotation.</title>
        <authorList>
            <consortium name="The Broad Institute Genomics Platform"/>
            <consortium name="The Broad Institute Genome Sequencing Center for Infectious Disease"/>
            <person name="Wu L."/>
            <person name="Ma J."/>
        </authorList>
    </citation>
    <scope>NUCLEOTIDE SEQUENCE [LARGE SCALE GENOMIC DNA]</scope>
    <source>
        <strain evidence="3">CGMCC 1.15461</strain>
    </source>
</reference>
<dbReference type="Proteomes" id="UP000615760">
    <property type="component" value="Unassembled WGS sequence"/>
</dbReference>
<proteinExistence type="predicted"/>